<feature type="domain" description="Cadherin" evidence="11">
    <location>
        <begin position="955"/>
        <end position="1057"/>
    </location>
</feature>
<keyword evidence="6 9" id="KW-0472">Membrane</keyword>
<comment type="subcellular location">
    <subcellularLocation>
        <location evidence="1">Membrane</location>
    </subcellularLocation>
</comment>
<protein>
    <recommendedName>
        <fullName evidence="11">Cadherin domain-containing protein</fullName>
    </recommendedName>
</protein>
<dbReference type="PANTHER" id="PTHR24026:SF133">
    <property type="entry name" value="CADHERIN-RELATED FAMILY MEMBER 2"/>
    <property type="match status" value="1"/>
</dbReference>
<keyword evidence="5 9" id="KW-1133">Transmembrane helix</keyword>
<dbReference type="InterPro" id="IPR020894">
    <property type="entry name" value="Cadherin_CS"/>
</dbReference>
<dbReference type="InterPro" id="IPR015919">
    <property type="entry name" value="Cadherin-like_sf"/>
</dbReference>
<proteinExistence type="predicted"/>
<feature type="domain" description="Cadherin" evidence="11">
    <location>
        <begin position="650"/>
        <end position="745"/>
    </location>
</feature>
<keyword evidence="10" id="KW-0732">Signal</keyword>
<feature type="domain" description="Cadherin" evidence="11">
    <location>
        <begin position="252"/>
        <end position="346"/>
    </location>
</feature>
<evidence type="ECO:0000256" key="3">
    <source>
        <dbReference type="ARBA" id="ARBA00022737"/>
    </source>
</evidence>
<evidence type="ECO:0000256" key="9">
    <source>
        <dbReference type="SAM" id="Phobius"/>
    </source>
</evidence>
<feature type="signal peptide" evidence="10">
    <location>
        <begin position="1"/>
        <end position="23"/>
    </location>
</feature>
<evidence type="ECO:0000313" key="13">
    <source>
        <dbReference type="Proteomes" id="UP000005408"/>
    </source>
</evidence>
<dbReference type="PRINTS" id="PR00205">
    <property type="entry name" value="CADHERIN"/>
</dbReference>
<evidence type="ECO:0000256" key="10">
    <source>
        <dbReference type="SAM" id="SignalP"/>
    </source>
</evidence>
<dbReference type="PROSITE" id="PS00232">
    <property type="entry name" value="CADHERIN_1"/>
    <property type="match status" value="2"/>
</dbReference>
<reference evidence="12" key="1">
    <citation type="submission" date="2022-08" db="UniProtKB">
        <authorList>
            <consortium name="EnsemblMetazoa"/>
        </authorList>
    </citation>
    <scope>IDENTIFICATION</scope>
    <source>
        <strain evidence="12">05x7-T-G4-1.051#20</strain>
    </source>
</reference>
<evidence type="ECO:0000256" key="8">
    <source>
        <dbReference type="SAM" id="MobiDB-lite"/>
    </source>
</evidence>
<dbReference type="GO" id="GO:0005886">
    <property type="term" value="C:plasma membrane"/>
    <property type="evidence" value="ECO:0007669"/>
    <property type="project" value="UniProtKB-SubCell"/>
</dbReference>
<keyword evidence="13" id="KW-1185">Reference proteome</keyword>
<evidence type="ECO:0000256" key="7">
    <source>
        <dbReference type="PROSITE-ProRule" id="PRU00043"/>
    </source>
</evidence>
<feature type="domain" description="Cadherin" evidence="11">
    <location>
        <begin position="1293"/>
        <end position="1377"/>
    </location>
</feature>
<evidence type="ECO:0000256" key="4">
    <source>
        <dbReference type="ARBA" id="ARBA00022837"/>
    </source>
</evidence>
<keyword evidence="4 7" id="KW-0106">Calcium</keyword>
<evidence type="ECO:0000259" key="11">
    <source>
        <dbReference type="PROSITE" id="PS50268"/>
    </source>
</evidence>
<evidence type="ECO:0000256" key="6">
    <source>
        <dbReference type="ARBA" id="ARBA00023136"/>
    </source>
</evidence>
<feature type="domain" description="Cadherin" evidence="11">
    <location>
        <begin position="1058"/>
        <end position="1164"/>
    </location>
</feature>
<dbReference type="PANTHER" id="PTHR24026">
    <property type="entry name" value="FAT ATYPICAL CADHERIN-RELATED"/>
    <property type="match status" value="1"/>
</dbReference>
<sequence>MHSFDGTFTFWIIFSSLSTLCQSILEISEPPAPGDKTVYIEENTAPGNEISPMTVNYDSGGTLVYDLIPTEVSEYIELVDNGNQATLKLKKALDFEVTKQILFSVRVSDDQGSTPDTAEFVLNVLPMNKHPPTFSPSLLFQRIDENTPNDALVATLTCTDPDVGSSGCSNMRITSGDDGIQNKFKLVGNQKIRTTNTPLDYETKMLYNLIIEATDAPSTGSVRTGTMTLVVAVDPVNEFTPSIVGQPLGRRIDENVAPGTEVLDVDVTDNDKGDHGKVSFEIMAGNTGDVFMIIEDSGQIFTKGFLDYEATPSYSLTIRVTDGGGSSSTAVATITLENVDDNPPECSKRHLQKSIAENTTVGSKIAAIDCSDKDGSSFPLSYRIFPQDYFDITGSGDLQVKPGLDYDSGTYSHSLTVEVRDSVHTATVNVLILLTPINEKRPSFLALSVDVREDTLIGAEIATVSVIDSDAYQDNVHQFSIVSAYSVENGLPDDFLIDSSSGKIYLAHKLDYETTTSYRITISVDDGGVYQTTGRVNVYVQNVNDNWTVCQNSVLTASVSELADAGFVVIPNLGCSDRDRDALSYSFNQQPSDNRFTVSPFGELKVNGVLNYEETPFYSIEVSINDGKFTTVMSIAVEIINQNEWPPTFPKSAVQVSIPENQLPKTPVVTVSAIDRDNDRLTYNFRTTYRNFVLDSNSGEIFLTSPLDREMEDVYELHVLASDGGRQSTATVMVEVIDMNEPPQFTKSNYRFSVNENTASGQTIESVTADDKDTTGDNMKLSYSIVSGNGESFFQINPNTGKLMVDSPPDYEVATEVLLVIRATDKGTPQQSEVCSVRIEIKDINDNQPMFSSSTIQIWIPEDVAVGKSVTQIFASDKDSALNGNNKLTYSSDSNVPFEIDPNSGVVTVTNDLDRETTERYEMIVIATDKGNPQLSGTLTVDVLVTDVNDNPPSVTGTYDTTIPEDFAVGIRIFSIKVQDPDDNRNFNFSILTGNIDSSFTLDPTDGYLILSSKLDRELVERYEIVIQVADVGDPSFSTSVTTTINIDDVNDIKPAFKSSSYDFSVKEHTMLATTVGKVEATDGDEGENSKLFYSIATLWKGGDGMFAINQSSGEIYTRKDLDREMESQYLLWIRVQDGGSPPFSTEITVNITVEDINDQTPVFEKQAYKASILENLAKGSKILTAKALDLDEGLNGEVIYEIDFTTQEGILAEQFFGVRSESGDIILKRQVDREVYQELTFPMIARDSGAPPRSSKVNVTIEIIDVNDNRPQFLPQFYNSEASMTDYCDAVITTVIAVDRDSEANAVISYQLNPTETDSLFQVDNFGDVKSGNQLTESKYVLQIESFDGGEPPLTSLKDALVRIDTFESEMVVITFYLQLTLVTYLAMENEFIDHLQEVFREDFPTSYVRRWCITDKIQSVIVHVYAVRNDITNDVKNLQLEKTFLKNGDLIKRLQLNLNEIPTVLVEGKTWDRFQVEKVVPLGETLLYSPPDTVTQAEEKDDLGLILGLTFGLLTLLIISVFIVYLAWRRKWCKNRDFNFLNSSKNPRVQIIEIKSLSNKSPDDCDEMTGGKIKGTKATSILAVSPLKHTELPKPERDTNEPLLNIPRSQAPVFMKTSPNLSIQRPDTPVFGKTSPDYSGISSRQEFKSVTLSPSLFGNPMSNTSTPAPTKPVSFNPNRGVDFVTGWMYEEDPVTKTRKWLRTPDNASR</sequence>
<dbReference type="Pfam" id="PF00028">
    <property type="entry name" value="Cadherin"/>
    <property type="match status" value="9"/>
</dbReference>
<evidence type="ECO:0000313" key="12">
    <source>
        <dbReference type="EnsemblMetazoa" id="G29178.1:cds"/>
    </source>
</evidence>
<feature type="domain" description="Cadherin" evidence="11">
    <location>
        <begin position="551"/>
        <end position="649"/>
    </location>
</feature>
<dbReference type="GO" id="GO:0005509">
    <property type="term" value="F:calcium ion binding"/>
    <property type="evidence" value="ECO:0007669"/>
    <property type="project" value="UniProtKB-UniRule"/>
</dbReference>
<keyword evidence="3" id="KW-0677">Repeat</keyword>
<organism evidence="12 13">
    <name type="scientific">Magallana gigas</name>
    <name type="common">Pacific oyster</name>
    <name type="synonym">Crassostrea gigas</name>
    <dbReference type="NCBI Taxonomy" id="29159"/>
    <lineage>
        <taxon>Eukaryota</taxon>
        <taxon>Metazoa</taxon>
        <taxon>Spiralia</taxon>
        <taxon>Lophotrochozoa</taxon>
        <taxon>Mollusca</taxon>
        <taxon>Bivalvia</taxon>
        <taxon>Autobranchia</taxon>
        <taxon>Pteriomorphia</taxon>
        <taxon>Ostreida</taxon>
        <taxon>Ostreoidea</taxon>
        <taxon>Ostreidae</taxon>
        <taxon>Magallana</taxon>
    </lineage>
</organism>
<feature type="domain" description="Cadherin" evidence="11">
    <location>
        <begin position="443"/>
        <end position="555"/>
    </location>
</feature>
<accession>A0A8W8LUE5</accession>
<dbReference type="SUPFAM" id="SSF49313">
    <property type="entry name" value="Cadherin-like"/>
    <property type="match status" value="13"/>
</dbReference>
<feature type="chain" id="PRO_5036483814" description="Cadherin domain-containing protein" evidence="10">
    <location>
        <begin position="24"/>
        <end position="1711"/>
    </location>
</feature>
<dbReference type="FunFam" id="2.60.40.60:FF:000092">
    <property type="entry name" value="Protocadherin 8"/>
    <property type="match status" value="1"/>
</dbReference>
<dbReference type="EnsemblMetazoa" id="G29178.1">
    <property type="protein sequence ID" value="G29178.1:cds"/>
    <property type="gene ID" value="G29178"/>
</dbReference>
<dbReference type="SMART" id="SM00112">
    <property type="entry name" value="CA"/>
    <property type="match status" value="13"/>
</dbReference>
<dbReference type="InterPro" id="IPR002126">
    <property type="entry name" value="Cadherin-like_dom"/>
</dbReference>
<dbReference type="Proteomes" id="UP000005408">
    <property type="component" value="Unassembled WGS sequence"/>
</dbReference>
<feature type="domain" description="Cadherin" evidence="11">
    <location>
        <begin position="135"/>
        <end position="243"/>
    </location>
</feature>
<name>A0A8W8LUE5_MAGGI</name>
<feature type="domain" description="Cadherin" evidence="11">
    <location>
        <begin position="347"/>
        <end position="444"/>
    </location>
</feature>
<feature type="domain" description="Cadherin" evidence="11">
    <location>
        <begin position="746"/>
        <end position="851"/>
    </location>
</feature>
<dbReference type="GO" id="GO:0007156">
    <property type="term" value="P:homophilic cell adhesion via plasma membrane adhesion molecules"/>
    <property type="evidence" value="ECO:0007669"/>
    <property type="project" value="InterPro"/>
</dbReference>
<feature type="domain" description="Cadherin" evidence="11">
    <location>
        <begin position="32"/>
        <end position="134"/>
    </location>
</feature>
<dbReference type="Gene3D" id="2.60.40.60">
    <property type="entry name" value="Cadherins"/>
    <property type="match status" value="13"/>
</dbReference>
<evidence type="ECO:0000256" key="5">
    <source>
        <dbReference type="ARBA" id="ARBA00022989"/>
    </source>
</evidence>
<keyword evidence="2 9" id="KW-0812">Transmembrane</keyword>
<feature type="domain" description="Cadherin" evidence="11">
    <location>
        <begin position="1165"/>
        <end position="1274"/>
    </location>
</feature>
<feature type="domain" description="Cadherin" evidence="11">
    <location>
        <begin position="852"/>
        <end position="955"/>
    </location>
</feature>
<dbReference type="PROSITE" id="PS50268">
    <property type="entry name" value="CADHERIN_2"/>
    <property type="match status" value="13"/>
</dbReference>
<feature type="transmembrane region" description="Helical" evidence="9">
    <location>
        <begin position="1505"/>
        <end position="1530"/>
    </location>
</feature>
<dbReference type="CDD" id="cd11304">
    <property type="entry name" value="Cadherin_repeat"/>
    <property type="match status" value="12"/>
</dbReference>
<dbReference type="FunFam" id="2.60.40.60:FF:000020">
    <property type="entry name" value="Dachsous cadherin-related 1b"/>
    <property type="match status" value="5"/>
</dbReference>
<feature type="region of interest" description="Disordered" evidence="8">
    <location>
        <begin position="1655"/>
        <end position="1679"/>
    </location>
</feature>
<evidence type="ECO:0000256" key="2">
    <source>
        <dbReference type="ARBA" id="ARBA00022692"/>
    </source>
</evidence>
<evidence type="ECO:0000256" key="1">
    <source>
        <dbReference type="ARBA" id="ARBA00004370"/>
    </source>
</evidence>
<dbReference type="FunFam" id="2.60.40.60:FF:000015">
    <property type="entry name" value="FAT atypical cadherin 1"/>
    <property type="match status" value="1"/>
</dbReference>